<keyword evidence="9" id="KW-0496">Mitochondrion</keyword>
<evidence type="ECO:0000256" key="6">
    <source>
        <dbReference type="ARBA" id="ARBA00022884"/>
    </source>
</evidence>
<comment type="catalytic activity">
    <reaction evidence="9">
        <text>tRNA(Ala) + L-alanine + ATP = L-alanyl-tRNA(Ala) + AMP + diphosphate</text>
        <dbReference type="Rhea" id="RHEA:12540"/>
        <dbReference type="Rhea" id="RHEA-COMP:9657"/>
        <dbReference type="Rhea" id="RHEA-COMP:9923"/>
        <dbReference type="ChEBI" id="CHEBI:30616"/>
        <dbReference type="ChEBI" id="CHEBI:33019"/>
        <dbReference type="ChEBI" id="CHEBI:57972"/>
        <dbReference type="ChEBI" id="CHEBI:78442"/>
        <dbReference type="ChEBI" id="CHEBI:78497"/>
        <dbReference type="ChEBI" id="CHEBI:456215"/>
        <dbReference type="EC" id="6.1.1.7"/>
    </reaction>
</comment>
<dbReference type="InterPro" id="IPR018163">
    <property type="entry name" value="Thr/Ala-tRNA-synth_IIc_edit"/>
</dbReference>
<dbReference type="InterPro" id="IPR009000">
    <property type="entry name" value="Transl_B-barrel_sf"/>
</dbReference>
<comment type="subcellular location">
    <subcellularLocation>
        <location evidence="9">Mitochondrion</location>
    </subcellularLocation>
    <subcellularLocation>
        <location evidence="9">Cytoplasm</location>
    </subcellularLocation>
</comment>
<dbReference type="Pfam" id="PF01411">
    <property type="entry name" value="tRNA-synt_2c"/>
    <property type="match status" value="1"/>
</dbReference>
<dbReference type="GO" id="GO:0005829">
    <property type="term" value="C:cytosol"/>
    <property type="evidence" value="ECO:0007669"/>
    <property type="project" value="TreeGrafter"/>
</dbReference>
<dbReference type="PANTHER" id="PTHR11777:SF9">
    <property type="entry name" value="ALANINE--TRNA LIGASE, CYTOPLASMIC"/>
    <property type="match status" value="1"/>
</dbReference>
<dbReference type="InterPro" id="IPR023033">
    <property type="entry name" value="Ala_tRNA_ligase_euk/bac"/>
</dbReference>
<evidence type="ECO:0000256" key="8">
    <source>
        <dbReference type="ARBA" id="ARBA00023146"/>
    </source>
</evidence>
<comment type="subunit">
    <text evidence="9">Monomer.</text>
</comment>
<dbReference type="GO" id="GO:0002161">
    <property type="term" value="F:aminoacyl-tRNA deacylase activity"/>
    <property type="evidence" value="ECO:0007669"/>
    <property type="project" value="TreeGrafter"/>
</dbReference>
<dbReference type="SUPFAM" id="SSF101353">
    <property type="entry name" value="Putative anticodon-binding domain of alanyl-tRNA synthetase (AlaRS)"/>
    <property type="match status" value="1"/>
</dbReference>
<keyword evidence="8 9" id="KW-0030">Aminoacyl-tRNA synthetase</keyword>
<evidence type="ECO:0000313" key="11">
    <source>
        <dbReference type="EMBL" id="KAF0852648.1"/>
    </source>
</evidence>
<keyword evidence="9" id="KW-0862">Zinc</keyword>
<dbReference type="Gene3D" id="2.40.30.130">
    <property type="match status" value="1"/>
</dbReference>
<evidence type="ECO:0000259" key="10">
    <source>
        <dbReference type="PROSITE" id="PS50860"/>
    </source>
</evidence>
<dbReference type="PRINTS" id="PR00980">
    <property type="entry name" value="TRNASYNTHALA"/>
</dbReference>
<sequence length="927" mass="101636">MNAQHVRKSFVEFFKIRGHTHVPSSSLIPQGDPTLLFTNSGMVQFKDCFLGTRAAPEKNSAVSVQRCVRAGGKHNDLDNVGYTPRHHTFFEMLGNFAFNGRFQKEDGIRFAWEFLTQDMRLPEGRLAVSVHESDKHSWDLWHHKIGVPADKIFRFDSDNVWMMGDGAGPYGYCTEIFWDKTGNPGDSHDDRWLEIWNVVFMQFRKDASGLHAGDLPALCIDTGMGLERLMSVLQNVRSNYETDEFQALIGAICARLGLSQEARLSAKVETALRVVADHLRAMTFLVADGVVPKNVGRGYVLRRIMRRAIRYGAELQRAAGLSSSAPFLSDLCPVVAEIMREAYPYVMERIDSVCSIVNGEELSFLRTLDQGLGMLNSFFVSKAAAVQNDAPQVTIPADLAFDLHDTFGFPIDLTATIARDAGALVDLPGFDQLMNKQKATSKQNSLQGSASRSVPPPPIRELWMKAALKSSFVGYDNLKVLSSIVGLAVDPLDSNSGWMVLSECPFYAESGGQVGDKGYVELVLPGFEKPYRLIVDDAQHVFEDCTVLRIRSEDAWSVRAVADTVMELLPANTTETVEAVSPVLLSAIKATAQVDERRRALIRVHHSATHLLHAALRRELGAHQVVQAGSHVDDSRLRFDFTFSRALTAEELHRVQEDVQSVSQGSSAISVREMSMEQASRSGAVALFSEKYKDLVRVVSVGDGSIELCGGTHTKSLNDIYPFRILNEGSVAAGVRRIEAVAGAACVRLLLDESAIAHRVATTLRTTVPLVENRVHALADKSEAYEASIVDLGKTLLRASCQSYPQPSSDALGIVIVHFVDAEVAQKVVSAKVSMDVPRMFGQDLANARPLAAQLLVVGLRVFCFSTTRSGLAANQVLQQFFAVHSGKGGGSAEFASGRLNHTVSSHECEQFASSTNRKTAVRPNPL</sequence>
<organism evidence="11 12">
    <name type="scientific">Andalucia godoyi</name>
    <name type="common">Flagellate</name>
    <dbReference type="NCBI Taxonomy" id="505711"/>
    <lineage>
        <taxon>Eukaryota</taxon>
        <taxon>Discoba</taxon>
        <taxon>Jakobida</taxon>
        <taxon>Andalucina</taxon>
        <taxon>Andaluciidae</taxon>
        <taxon>Andalucia</taxon>
    </lineage>
</organism>
<gene>
    <name evidence="11" type="ORF">ANDGO_05452</name>
</gene>
<keyword evidence="6 9" id="KW-0694">RNA-binding</keyword>
<keyword evidence="4 9" id="KW-0547">Nucleotide-binding</keyword>
<dbReference type="InterPro" id="IPR002318">
    <property type="entry name" value="Ala-tRNA-lgiase_IIc"/>
</dbReference>
<keyword evidence="5 9" id="KW-0067">ATP-binding</keyword>
<evidence type="ECO:0000313" key="12">
    <source>
        <dbReference type="Proteomes" id="UP000799049"/>
    </source>
</evidence>
<evidence type="ECO:0000256" key="1">
    <source>
        <dbReference type="ARBA" id="ARBA00008429"/>
    </source>
</evidence>
<dbReference type="CDD" id="cd00673">
    <property type="entry name" value="AlaRS_core"/>
    <property type="match status" value="1"/>
</dbReference>
<dbReference type="GO" id="GO:0000049">
    <property type="term" value="F:tRNA binding"/>
    <property type="evidence" value="ECO:0007669"/>
    <property type="project" value="UniProtKB-KW"/>
</dbReference>
<comment type="function">
    <text evidence="9">Catalyzes the attachment of alanine to tRNA(Ala) in a two-step reaction: alanine is first activated by ATP to form Ala-AMP and then transferred to the acceptor end of tRNA(Ala). Also edits incorrectly charged tRNA(Ala) via its editing domain.</text>
</comment>
<feature type="binding site" evidence="9">
    <location>
        <position position="606"/>
    </location>
    <ligand>
        <name>Zn(2+)</name>
        <dbReference type="ChEBI" id="CHEBI:29105"/>
    </ligand>
</feature>
<name>A0A8K0AI31_ANDGO</name>
<keyword evidence="9" id="KW-0963">Cytoplasm</keyword>
<dbReference type="AlphaFoldDB" id="A0A8K0AI31"/>
<feature type="binding site" evidence="9">
    <location>
        <position position="610"/>
    </location>
    <ligand>
        <name>Zn(2+)</name>
        <dbReference type="ChEBI" id="CHEBI:29105"/>
    </ligand>
</feature>
<dbReference type="InterPro" id="IPR050058">
    <property type="entry name" value="Ala-tRNA_ligase"/>
</dbReference>
<keyword evidence="7 9" id="KW-0648">Protein biosynthesis</keyword>
<keyword evidence="3 9" id="KW-0436">Ligase</keyword>
<dbReference type="OrthoDB" id="2423964at2759"/>
<feature type="domain" description="Alanyl-transfer RNA synthetases family profile" evidence="10">
    <location>
        <begin position="1"/>
        <end position="752"/>
    </location>
</feature>
<dbReference type="GO" id="GO:0070143">
    <property type="term" value="P:mitochondrial alanyl-tRNA aminoacylation"/>
    <property type="evidence" value="ECO:0007669"/>
    <property type="project" value="UniProtKB-UniRule"/>
</dbReference>
<dbReference type="Pfam" id="PF07973">
    <property type="entry name" value="tRNA_SAD"/>
    <property type="match status" value="1"/>
</dbReference>
<dbReference type="GO" id="GO:0004813">
    <property type="term" value="F:alanine-tRNA ligase activity"/>
    <property type="evidence" value="ECO:0007669"/>
    <property type="project" value="UniProtKB-UniRule"/>
</dbReference>
<dbReference type="InterPro" id="IPR012947">
    <property type="entry name" value="tRNA_SAD"/>
</dbReference>
<evidence type="ECO:0000256" key="5">
    <source>
        <dbReference type="ARBA" id="ARBA00022840"/>
    </source>
</evidence>
<dbReference type="Proteomes" id="UP000799049">
    <property type="component" value="Unassembled WGS sequence"/>
</dbReference>
<evidence type="ECO:0000256" key="9">
    <source>
        <dbReference type="HAMAP-Rule" id="MF_03133"/>
    </source>
</evidence>
<comment type="domain">
    <text evidence="9">Consists of three domains; the N-terminal catalytic domain, the editing domain and the C-terminal C-Ala domain. The editing domain removes incorrectly charged amino acids, while the C-Ala domain, along with tRNA(Ala), serves as a bridge to cooperatively bring together the editing and aminoacylation centers thus stimulating deacylation of misacylated tRNAs.</text>
</comment>
<reference evidence="11" key="1">
    <citation type="submission" date="2019-09" db="EMBL/GenBank/DDBJ databases">
        <title>The Mitochondrial Proteome of the Jakobid, Andalucia godoyi, a Protist With the Most Gene-Rich and Bacteria-Like Mitochondrial Genome.</title>
        <authorList>
            <person name="Gray M.W."/>
            <person name="Burger G."/>
            <person name="Derelle R."/>
            <person name="Klimes V."/>
            <person name="Leger M."/>
            <person name="Sarrasin M."/>
            <person name="Vlcek C."/>
            <person name="Roger A.J."/>
            <person name="Elias M."/>
            <person name="Lang B.F."/>
        </authorList>
    </citation>
    <scope>NUCLEOTIDE SEQUENCE</scope>
    <source>
        <strain evidence="11">And28</strain>
    </source>
</reference>
<evidence type="ECO:0000256" key="7">
    <source>
        <dbReference type="ARBA" id="ARBA00022917"/>
    </source>
</evidence>
<protein>
    <recommendedName>
        <fullName evidence="9">Alanine--tRNA ligase</fullName>
        <ecNumber evidence="9">6.1.1.7</ecNumber>
    </recommendedName>
    <alternativeName>
        <fullName evidence="9">Alanyl-tRNA synthetase</fullName>
        <shortName evidence="9">AlaRS</shortName>
    </alternativeName>
</protein>
<dbReference type="GO" id="GO:0005524">
    <property type="term" value="F:ATP binding"/>
    <property type="evidence" value="ECO:0007669"/>
    <property type="project" value="UniProtKB-UniRule"/>
</dbReference>
<dbReference type="SUPFAM" id="SSF55186">
    <property type="entry name" value="ThrRS/AlaRS common domain"/>
    <property type="match status" value="1"/>
</dbReference>
<evidence type="ECO:0000256" key="4">
    <source>
        <dbReference type="ARBA" id="ARBA00022741"/>
    </source>
</evidence>
<dbReference type="HAMAP" id="MF_00036_B">
    <property type="entry name" value="Ala_tRNA_synth_B"/>
    <property type="match status" value="1"/>
</dbReference>
<comment type="caution">
    <text evidence="11">The sequence shown here is derived from an EMBL/GenBank/DDBJ whole genome shotgun (WGS) entry which is preliminary data.</text>
</comment>
<evidence type="ECO:0000256" key="2">
    <source>
        <dbReference type="ARBA" id="ARBA00022555"/>
    </source>
</evidence>
<dbReference type="EMBL" id="VRVR01000023">
    <property type="protein sequence ID" value="KAF0852648.1"/>
    <property type="molecule type" value="Genomic_DNA"/>
</dbReference>
<dbReference type="GO" id="GO:0008270">
    <property type="term" value="F:zinc ion binding"/>
    <property type="evidence" value="ECO:0007669"/>
    <property type="project" value="UniProtKB-UniRule"/>
</dbReference>
<evidence type="ECO:0000256" key="3">
    <source>
        <dbReference type="ARBA" id="ARBA00022598"/>
    </source>
</evidence>
<dbReference type="Gene3D" id="3.30.54.20">
    <property type="match status" value="1"/>
</dbReference>
<comment type="cofactor">
    <cofactor evidence="9">
        <name>Zn(2+)</name>
        <dbReference type="ChEBI" id="CHEBI:29105"/>
    </cofactor>
    <text evidence="9">Binds 1 zinc ion per subunit.</text>
</comment>
<dbReference type="PANTHER" id="PTHR11777">
    <property type="entry name" value="ALANYL-TRNA SYNTHETASE"/>
    <property type="match status" value="1"/>
</dbReference>
<dbReference type="GO" id="GO:0005739">
    <property type="term" value="C:mitochondrion"/>
    <property type="evidence" value="ECO:0007669"/>
    <property type="project" value="UniProtKB-SubCell"/>
</dbReference>
<dbReference type="SUPFAM" id="SSF50447">
    <property type="entry name" value="Translation proteins"/>
    <property type="match status" value="1"/>
</dbReference>
<dbReference type="Gene3D" id="3.30.930.10">
    <property type="entry name" value="Bira Bifunctional Protein, Domain 2"/>
    <property type="match status" value="1"/>
</dbReference>
<dbReference type="InterPro" id="IPR018165">
    <property type="entry name" value="Ala-tRNA-synth_IIc_core"/>
</dbReference>
<dbReference type="SUPFAM" id="SSF55681">
    <property type="entry name" value="Class II aaRS and biotin synthetases"/>
    <property type="match status" value="1"/>
</dbReference>
<dbReference type="NCBIfam" id="TIGR00344">
    <property type="entry name" value="alaS"/>
    <property type="match status" value="1"/>
</dbReference>
<feature type="binding site" evidence="9">
    <location>
        <position position="709"/>
    </location>
    <ligand>
        <name>Zn(2+)</name>
        <dbReference type="ChEBI" id="CHEBI:29105"/>
    </ligand>
</feature>
<dbReference type="EC" id="6.1.1.7" evidence="9"/>
<keyword evidence="2 9" id="KW-0820">tRNA-binding</keyword>
<feature type="binding site" evidence="9">
    <location>
        <position position="713"/>
    </location>
    <ligand>
        <name>Zn(2+)</name>
        <dbReference type="ChEBI" id="CHEBI:29105"/>
    </ligand>
</feature>
<dbReference type="FunFam" id="3.30.980.10:FF:000004">
    <property type="entry name" value="Alanine--tRNA ligase, cytoplasmic"/>
    <property type="match status" value="1"/>
</dbReference>
<dbReference type="Gene3D" id="3.30.980.10">
    <property type="entry name" value="Threonyl-trna Synthetase, Chain A, domain 2"/>
    <property type="match status" value="1"/>
</dbReference>
<dbReference type="GO" id="GO:0045892">
    <property type="term" value="P:negative regulation of DNA-templated transcription"/>
    <property type="evidence" value="ECO:0007669"/>
    <property type="project" value="TreeGrafter"/>
</dbReference>
<keyword evidence="9" id="KW-0479">Metal-binding</keyword>
<keyword evidence="12" id="KW-1185">Reference proteome</keyword>
<dbReference type="InterPro" id="IPR018162">
    <property type="entry name" value="Ala-tRNA-ligase_IIc_anticod-bd"/>
</dbReference>
<dbReference type="SMART" id="SM00863">
    <property type="entry name" value="tRNA_SAD"/>
    <property type="match status" value="1"/>
</dbReference>
<comment type="similarity">
    <text evidence="1">Belongs to the class-II aminoacyl-tRNA synthetase family. Alax-L subfamily.</text>
</comment>
<dbReference type="InterPro" id="IPR018164">
    <property type="entry name" value="Ala-tRNA-synth_IIc_N"/>
</dbReference>
<accession>A0A8K0AI31</accession>
<dbReference type="PROSITE" id="PS50860">
    <property type="entry name" value="AA_TRNA_LIGASE_II_ALA"/>
    <property type="match status" value="1"/>
</dbReference>
<dbReference type="InterPro" id="IPR045864">
    <property type="entry name" value="aa-tRNA-synth_II/BPL/LPL"/>
</dbReference>
<proteinExistence type="inferred from homology"/>